<feature type="compositionally biased region" description="Polar residues" evidence="1">
    <location>
        <begin position="1"/>
        <end position="13"/>
    </location>
</feature>
<dbReference type="RefSeq" id="XP_033457543.1">
    <property type="nucleotide sequence ID" value="XM_033602362.1"/>
</dbReference>
<evidence type="ECO:0000256" key="1">
    <source>
        <dbReference type="SAM" id="MobiDB-lite"/>
    </source>
</evidence>
<reference evidence="3" key="2">
    <citation type="submission" date="2020-04" db="EMBL/GenBank/DDBJ databases">
        <authorList>
            <consortium name="NCBI Genome Project"/>
        </authorList>
    </citation>
    <scope>NUCLEOTIDE SEQUENCE</scope>
    <source>
        <strain evidence="3">CBS 342.82</strain>
    </source>
</reference>
<dbReference type="AlphaFoldDB" id="A0A6J3M0S3"/>
<name>A0A6J3M0S3_9PEZI</name>
<accession>A0A6J3M0S3</accession>
<dbReference type="GeneID" id="54360162"/>
<organism evidence="3">
    <name type="scientific">Dissoconium aciculare CBS 342.82</name>
    <dbReference type="NCBI Taxonomy" id="1314786"/>
    <lineage>
        <taxon>Eukaryota</taxon>
        <taxon>Fungi</taxon>
        <taxon>Dikarya</taxon>
        <taxon>Ascomycota</taxon>
        <taxon>Pezizomycotina</taxon>
        <taxon>Dothideomycetes</taxon>
        <taxon>Dothideomycetidae</taxon>
        <taxon>Mycosphaerellales</taxon>
        <taxon>Dissoconiaceae</taxon>
        <taxon>Dissoconium</taxon>
    </lineage>
</organism>
<dbReference type="Proteomes" id="UP000504637">
    <property type="component" value="Unplaced"/>
</dbReference>
<reference evidence="3" key="1">
    <citation type="submission" date="2020-01" db="EMBL/GenBank/DDBJ databases">
        <authorList>
            <consortium name="DOE Joint Genome Institute"/>
            <person name="Haridas S."/>
            <person name="Albert R."/>
            <person name="Binder M."/>
            <person name="Bloem J."/>
            <person name="Labutti K."/>
            <person name="Salamov A."/>
            <person name="Andreopoulos B."/>
            <person name="Baker S.E."/>
            <person name="Barry K."/>
            <person name="Bills G."/>
            <person name="Bluhm B.H."/>
            <person name="Cannon C."/>
            <person name="Castanera R."/>
            <person name="Culley D.E."/>
            <person name="Daum C."/>
            <person name="Ezra D."/>
            <person name="Gonzalez J.B."/>
            <person name="Henrissat B."/>
            <person name="Kuo A."/>
            <person name="Liang C."/>
            <person name="Lipzen A."/>
            <person name="Lutzoni F."/>
            <person name="Magnuson J."/>
            <person name="Mondo S."/>
            <person name="Nolan M."/>
            <person name="Ohm R."/>
            <person name="Pangilinan J."/>
            <person name="Park H.-J."/>
            <person name="Ramirez L."/>
            <person name="Alfaro M."/>
            <person name="Sun H."/>
            <person name="Tritt A."/>
            <person name="Yoshinaga Y."/>
            <person name="Zwiers L.-H."/>
            <person name="Turgeon B.G."/>
            <person name="Goodwin S.B."/>
            <person name="Spatafora J.W."/>
            <person name="Crous P.W."/>
            <person name="Grigoriev I.V."/>
        </authorList>
    </citation>
    <scope>NUCLEOTIDE SEQUENCE</scope>
    <source>
        <strain evidence="3">CBS 342.82</strain>
    </source>
</reference>
<protein>
    <submittedName>
        <fullName evidence="3">Uncharacterized protein</fullName>
    </submittedName>
</protein>
<proteinExistence type="predicted"/>
<feature type="region of interest" description="Disordered" evidence="1">
    <location>
        <begin position="133"/>
        <end position="166"/>
    </location>
</feature>
<evidence type="ECO:0000313" key="2">
    <source>
        <dbReference type="Proteomes" id="UP000504637"/>
    </source>
</evidence>
<feature type="compositionally biased region" description="Basic and acidic residues" evidence="1">
    <location>
        <begin position="156"/>
        <end position="166"/>
    </location>
</feature>
<keyword evidence="2" id="KW-1185">Reference proteome</keyword>
<feature type="region of interest" description="Disordered" evidence="1">
    <location>
        <begin position="1"/>
        <end position="41"/>
    </location>
</feature>
<sequence>MLPRTHSLTGSSQHTHRVSARAHACSVPSTRNPLPSCPDPRRQRKALMAQPFLPHRETSVFPGPDHALFLSLSLSSPSMAMTGSLKPLVLACAAGKANPCACPNPHRTRKGTARLGMGWDNGPGRHFKIKKESSGLSFPRQGMEDSAQPPIWRHAPGREDRSREEHPLPLRVVYF</sequence>
<gene>
    <name evidence="3" type="ORF">K489DRAFT_34802</name>
</gene>
<evidence type="ECO:0000313" key="3">
    <source>
        <dbReference type="RefSeq" id="XP_033457543.1"/>
    </source>
</evidence>
<reference evidence="3" key="3">
    <citation type="submission" date="2025-08" db="UniProtKB">
        <authorList>
            <consortium name="RefSeq"/>
        </authorList>
    </citation>
    <scope>IDENTIFICATION</scope>
    <source>
        <strain evidence="3">CBS 342.82</strain>
    </source>
</reference>